<dbReference type="RefSeq" id="WP_244743897.1">
    <property type="nucleotide sequence ID" value="NZ_CP095071.1"/>
</dbReference>
<reference evidence="2 3" key="1">
    <citation type="submission" date="2022-04" db="EMBL/GenBank/DDBJ databases">
        <title>Gracilibacillus sp. isolated from saltern.</title>
        <authorList>
            <person name="Won M."/>
            <person name="Lee C.-M."/>
            <person name="Woen H.-Y."/>
            <person name="Kwon S.-W."/>
        </authorList>
    </citation>
    <scope>NUCLEOTIDE SEQUENCE [LARGE SCALE GENOMIC DNA]</scope>
    <source>
        <strain evidence="2 3">SSPM10-3</strain>
    </source>
</reference>
<feature type="compositionally biased region" description="Basic residues" evidence="1">
    <location>
        <begin position="12"/>
        <end position="21"/>
    </location>
</feature>
<evidence type="ECO:0000313" key="3">
    <source>
        <dbReference type="Proteomes" id="UP000831537"/>
    </source>
</evidence>
<organism evidence="2 3">
    <name type="scientific">Gracilibacillus salinarum</name>
    <dbReference type="NCBI Taxonomy" id="2932255"/>
    <lineage>
        <taxon>Bacteria</taxon>
        <taxon>Bacillati</taxon>
        <taxon>Bacillota</taxon>
        <taxon>Bacilli</taxon>
        <taxon>Bacillales</taxon>
        <taxon>Bacillaceae</taxon>
        <taxon>Gracilibacillus</taxon>
    </lineage>
</organism>
<accession>A0ABY4GLT7</accession>
<keyword evidence="3" id="KW-1185">Reference proteome</keyword>
<evidence type="ECO:0000256" key="1">
    <source>
        <dbReference type="SAM" id="MobiDB-lite"/>
    </source>
</evidence>
<proteinExistence type="predicted"/>
<dbReference type="EMBL" id="CP095071">
    <property type="protein sequence ID" value="UOQ85194.1"/>
    <property type="molecule type" value="Genomic_DNA"/>
</dbReference>
<evidence type="ECO:0008006" key="4">
    <source>
        <dbReference type="Google" id="ProtNLM"/>
    </source>
</evidence>
<gene>
    <name evidence="2" type="ORF">MUN87_21535</name>
</gene>
<feature type="region of interest" description="Disordered" evidence="1">
    <location>
        <begin position="1"/>
        <end position="46"/>
    </location>
</feature>
<dbReference type="Proteomes" id="UP000831537">
    <property type="component" value="Chromosome"/>
</dbReference>
<name>A0ABY4GLT7_9BACI</name>
<protein>
    <recommendedName>
        <fullName evidence="4">YpzI family protein</fullName>
    </recommendedName>
</protein>
<feature type="compositionally biased region" description="Basic and acidic residues" evidence="1">
    <location>
        <begin position="22"/>
        <end position="40"/>
    </location>
</feature>
<sequence length="46" mass="5429">MQKEQQENVQRMKMRKLHAKGAARERPTHEDEETSCERSSKRTSNA</sequence>
<evidence type="ECO:0000313" key="2">
    <source>
        <dbReference type="EMBL" id="UOQ85194.1"/>
    </source>
</evidence>